<reference evidence="2 3" key="1">
    <citation type="journal article" date="2012" name="Appl. Environ. Microbiol.">
        <title>Short-read sequencing for genomic analysis of the brown rot fungus Fibroporia radiculosa.</title>
        <authorList>
            <person name="Tang J.D."/>
            <person name="Perkins A.D."/>
            <person name="Sonstegard T.S."/>
            <person name="Schroeder S.G."/>
            <person name="Burgess S.C."/>
            <person name="Diehl S.V."/>
        </authorList>
    </citation>
    <scope>NUCLEOTIDE SEQUENCE [LARGE SCALE GENOMIC DNA]</scope>
    <source>
        <strain evidence="2 3">TFFH 294</strain>
    </source>
</reference>
<evidence type="ECO:0000256" key="1">
    <source>
        <dbReference type="SAM" id="MobiDB-lite"/>
    </source>
</evidence>
<sequence length="228" mass="24872">MPAEQNMRTRNNNATQNPDLRCRPLAPRHDNSPTTGPQRVPTPYPSHLQALEECFTAGVIEMPTPIRPILSFPSQQESDDLSLEFLDEEGFCYPFAPLSNVTCWPFLIPGPPESSNSDAIVLHQFPRPLEIPHNTSEVSTGSYHIAPAQVFPSLSPMNVSSSPNPDSPTAVTTDSPNMPPLASDVSDNGSLDHTPNLQLLANVSKYVIASEGHSSDPQEFVVYSDNII</sequence>
<name>J7S6H4_9APHY</name>
<feature type="region of interest" description="Disordered" evidence="1">
    <location>
        <begin position="1"/>
        <end position="43"/>
    </location>
</feature>
<feature type="compositionally biased region" description="Polar residues" evidence="1">
    <location>
        <begin position="1"/>
        <end position="18"/>
    </location>
</feature>
<dbReference type="InParanoid" id="J7S6H4"/>
<dbReference type="GeneID" id="24102014"/>
<organism evidence="2 3">
    <name type="scientific">Fibroporia radiculosa</name>
    <dbReference type="NCBI Taxonomy" id="599839"/>
    <lineage>
        <taxon>Eukaryota</taxon>
        <taxon>Fungi</taxon>
        <taxon>Dikarya</taxon>
        <taxon>Basidiomycota</taxon>
        <taxon>Agaricomycotina</taxon>
        <taxon>Agaricomycetes</taxon>
        <taxon>Polyporales</taxon>
        <taxon>Fibroporiaceae</taxon>
        <taxon>Fibroporia</taxon>
    </lineage>
</organism>
<feature type="region of interest" description="Disordered" evidence="1">
    <location>
        <begin position="154"/>
        <end position="193"/>
    </location>
</feature>
<protein>
    <submittedName>
        <fullName evidence="2">Uncharacterized protein</fullName>
    </submittedName>
</protein>
<dbReference type="HOGENOM" id="CLU_049341_1_0_1"/>
<evidence type="ECO:0000313" key="2">
    <source>
        <dbReference type="EMBL" id="CCM07114.1"/>
    </source>
</evidence>
<proteinExistence type="predicted"/>
<dbReference type="RefSeq" id="XP_012177135.1">
    <property type="nucleotide sequence ID" value="XM_012321745.1"/>
</dbReference>
<dbReference type="Proteomes" id="UP000006352">
    <property type="component" value="Unassembled WGS sequence"/>
</dbReference>
<keyword evidence="3" id="KW-1185">Reference proteome</keyword>
<feature type="compositionally biased region" description="Polar residues" evidence="1">
    <location>
        <begin position="155"/>
        <end position="176"/>
    </location>
</feature>
<accession>J7S6H4</accession>
<dbReference type="EMBL" id="HE797656">
    <property type="protein sequence ID" value="CCM07114.1"/>
    <property type="molecule type" value="Genomic_DNA"/>
</dbReference>
<dbReference type="AlphaFoldDB" id="J7S6H4"/>
<gene>
    <name evidence="2" type="ORF">FIBRA_09448</name>
</gene>
<evidence type="ECO:0000313" key="3">
    <source>
        <dbReference type="Proteomes" id="UP000006352"/>
    </source>
</evidence>